<feature type="compositionally biased region" description="Low complexity" evidence="1">
    <location>
        <begin position="45"/>
        <end position="69"/>
    </location>
</feature>
<dbReference type="RefSeq" id="WP_255918404.1">
    <property type="nucleotide sequence ID" value="NZ_JANFNG010000001.1"/>
</dbReference>
<dbReference type="EMBL" id="JANFNG010000001">
    <property type="protein sequence ID" value="MCQ4079559.1"/>
    <property type="molecule type" value="Genomic_DNA"/>
</dbReference>
<accession>A0ABT1PPG6</accession>
<evidence type="ECO:0000256" key="1">
    <source>
        <dbReference type="SAM" id="MobiDB-lite"/>
    </source>
</evidence>
<sequence length="260" mass="27049">MKVRTARGAALSGTALLLALSAVGCTQAFGKAPVEVSKDTSTNATTAATTAASAPPSASPSDPSSNYPPGIGASTARHIPSVTRQILLVTGAGPSSSDSTAVLYQRTDDGDWQAQGSWTAHNALHGWTADHHEGDLRSPEGVFTLTDAGGLLPDPGSRLPYHQSYRFTDPGTGFEGEPLDGVFDYVIAINYNRVPGTSPLDPRKPEGDSHGGGIWLHLDHGGPSHGCVTLPRVAMLTLLRTLDPAQHPVIVMGDKDALES</sequence>
<dbReference type="InterPro" id="IPR005490">
    <property type="entry name" value="LD_TPept_cat_dom"/>
</dbReference>
<keyword evidence="2" id="KW-0732">Signal</keyword>
<dbReference type="Pfam" id="PF03734">
    <property type="entry name" value="YkuD"/>
    <property type="match status" value="1"/>
</dbReference>
<evidence type="ECO:0000313" key="4">
    <source>
        <dbReference type="EMBL" id="MCQ4079559.1"/>
    </source>
</evidence>
<dbReference type="PANTHER" id="PTHR38589:SF1">
    <property type="entry name" value="BLR0621 PROTEIN"/>
    <property type="match status" value="1"/>
</dbReference>
<feature type="domain" description="L,D-TPase catalytic" evidence="3">
    <location>
        <begin position="133"/>
        <end position="251"/>
    </location>
</feature>
<feature type="signal peptide" evidence="2">
    <location>
        <begin position="1"/>
        <end position="28"/>
    </location>
</feature>
<dbReference type="Proteomes" id="UP001057702">
    <property type="component" value="Unassembled WGS sequence"/>
</dbReference>
<evidence type="ECO:0000259" key="3">
    <source>
        <dbReference type="Pfam" id="PF03734"/>
    </source>
</evidence>
<dbReference type="PROSITE" id="PS51257">
    <property type="entry name" value="PROKAR_LIPOPROTEIN"/>
    <property type="match status" value="1"/>
</dbReference>
<evidence type="ECO:0000313" key="5">
    <source>
        <dbReference type="Proteomes" id="UP001057702"/>
    </source>
</evidence>
<comment type="caution">
    <text evidence="4">The sequence shown here is derived from an EMBL/GenBank/DDBJ whole genome shotgun (WGS) entry which is preliminary data.</text>
</comment>
<gene>
    <name evidence="4" type="ORF">NGB36_02815</name>
</gene>
<dbReference type="CDD" id="cd16913">
    <property type="entry name" value="YkuD_like"/>
    <property type="match status" value="1"/>
</dbReference>
<name>A0ABT1PPG6_9ACTN</name>
<evidence type="ECO:0000256" key="2">
    <source>
        <dbReference type="SAM" id="SignalP"/>
    </source>
</evidence>
<keyword evidence="5" id="KW-1185">Reference proteome</keyword>
<protein>
    <submittedName>
        <fullName evidence="4">L,D-transpeptidase family protein</fullName>
    </submittedName>
</protein>
<feature type="chain" id="PRO_5045326796" evidence="2">
    <location>
        <begin position="29"/>
        <end position="260"/>
    </location>
</feature>
<proteinExistence type="predicted"/>
<feature type="region of interest" description="Disordered" evidence="1">
    <location>
        <begin position="45"/>
        <end position="75"/>
    </location>
</feature>
<dbReference type="PANTHER" id="PTHR38589">
    <property type="entry name" value="BLR0621 PROTEIN"/>
    <property type="match status" value="1"/>
</dbReference>
<reference evidence="4" key="1">
    <citation type="submission" date="2022-06" db="EMBL/GenBank/DDBJ databases">
        <title>Draft genome sequence of Streptomyces sp. RB6PN25 isolated from peat swamp forest in Thailand.</title>
        <authorList>
            <person name="Duangmal K."/>
            <person name="Klaysubun C."/>
        </authorList>
    </citation>
    <scope>NUCLEOTIDE SEQUENCE</scope>
    <source>
        <strain evidence="4">RB6PN25</strain>
    </source>
</reference>
<organism evidence="4 5">
    <name type="scientific">Streptomyces humicola</name>
    <dbReference type="NCBI Taxonomy" id="2953240"/>
    <lineage>
        <taxon>Bacteria</taxon>
        <taxon>Bacillati</taxon>
        <taxon>Actinomycetota</taxon>
        <taxon>Actinomycetes</taxon>
        <taxon>Kitasatosporales</taxon>
        <taxon>Streptomycetaceae</taxon>
        <taxon>Streptomyces</taxon>
    </lineage>
</organism>